<accession>A0ABR2IF85</accession>
<gene>
    <name evidence="2" type="ORF">PGQ11_008270</name>
</gene>
<feature type="region of interest" description="Disordered" evidence="1">
    <location>
        <begin position="283"/>
        <end position="335"/>
    </location>
</feature>
<keyword evidence="3" id="KW-1185">Reference proteome</keyword>
<proteinExistence type="predicted"/>
<feature type="compositionally biased region" description="Acidic residues" evidence="1">
    <location>
        <begin position="17"/>
        <end position="28"/>
    </location>
</feature>
<evidence type="ECO:0000313" key="3">
    <source>
        <dbReference type="Proteomes" id="UP001390339"/>
    </source>
</evidence>
<feature type="compositionally biased region" description="Polar residues" evidence="1">
    <location>
        <begin position="290"/>
        <end position="316"/>
    </location>
</feature>
<sequence length="335" mass="36481">MPIRRGSPPPPTRSKDDSEDEDDVDGDESQSHQKAHANAKRNAESSSGSGSKSDHSQSNNNSSHVVEIPPMQGWAPAIFVPAKFDYTQPQLSEEEEQAKPPHQRLNDLLADLDAHAAAVRSNHAWMVVREAQRVQQEALAQEAKLLAEDKPLPRSKRLPPTEADEAALIRNMSLVPLDLQQHPNQRRHSSHSNPNTIPTNPLGSGSNMSAAQPSPYEVPQSFSYREVQARFADPRDTPREAAVTQVLNVAGDAMHHANWYSNFYQARRNNKITSYVGERAKSFVPEPASPTENQGGATIHSSPTAITPTKSSSTSGAPKRRASFGGGGSSPMDLD</sequence>
<organism evidence="2 3">
    <name type="scientific">Apiospora arundinis</name>
    <dbReference type="NCBI Taxonomy" id="335852"/>
    <lineage>
        <taxon>Eukaryota</taxon>
        <taxon>Fungi</taxon>
        <taxon>Dikarya</taxon>
        <taxon>Ascomycota</taxon>
        <taxon>Pezizomycotina</taxon>
        <taxon>Sordariomycetes</taxon>
        <taxon>Xylariomycetidae</taxon>
        <taxon>Amphisphaeriales</taxon>
        <taxon>Apiosporaceae</taxon>
        <taxon>Apiospora</taxon>
    </lineage>
</organism>
<reference evidence="2 3" key="1">
    <citation type="journal article" date="2024" name="IMA Fungus">
        <title>Apiospora arundinis, a panoply of carbohydrate-active enzymes and secondary metabolites.</title>
        <authorList>
            <person name="Sorensen T."/>
            <person name="Petersen C."/>
            <person name="Muurmann A.T."/>
            <person name="Christiansen J.V."/>
            <person name="Brundto M.L."/>
            <person name="Overgaard C.K."/>
            <person name="Boysen A.T."/>
            <person name="Wollenberg R.D."/>
            <person name="Larsen T.O."/>
            <person name="Sorensen J.L."/>
            <person name="Nielsen K.L."/>
            <person name="Sondergaard T.E."/>
        </authorList>
    </citation>
    <scope>NUCLEOTIDE SEQUENCE [LARGE SCALE GENOMIC DNA]</scope>
    <source>
        <strain evidence="2 3">AAU 773</strain>
    </source>
</reference>
<protein>
    <submittedName>
        <fullName evidence="2">Uncharacterized protein</fullName>
    </submittedName>
</protein>
<name>A0ABR2IF85_9PEZI</name>
<dbReference type="Proteomes" id="UP001390339">
    <property type="component" value="Unassembled WGS sequence"/>
</dbReference>
<comment type="caution">
    <text evidence="2">The sequence shown here is derived from an EMBL/GenBank/DDBJ whole genome shotgun (WGS) entry which is preliminary data.</text>
</comment>
<feature type="region of interest" description="Disordered" evidence="1">
    <location>
        <begin position="1"/>
        <end position="69"/>
    </location>
</feature>
<feature type="compositionally biased region" description="Polar residues" evidence="1">
    <location>
        <begin position="191"/>
        <end position="212"/>
    </location>
</feature>
<evidence type="ECO:0000313" key="2">
    <source>
        <dbReference type="EMBL" id="KAK8862035.1"/>
    </source>
</evidence>
<dbReference type="EMBL" id="JAPCWZ010000005">
    <property type="protein sequence ID" value="KAK8862035.1"/>
    <property type="molecule type" value="Genomic_DNA"/>
</dbReference>
<feature type="compositionally biased region" description="Low complexity" evidence="1">
    <location>
        <begin position="45"/>
        <end position="63"/>
    </location>
</feature>
<evidence type="ECO:0000256" key="1">
    <source>
        <dbReference type="SAM" id="MobiDB-lite"/>
    </source>
</evidence>
<feature type="region of interest" description="Disordered" evidence="1">
    <location>
        <begin position="181"/>
        <end position="216"/>
    </location>
</feature>